<protein>
    <recommendedName>
        <fullName evidence="1">Type IV secretion system coupling protein TraD DNA-binding domain-containing protein</fullName>
    </recommendedName>
</protein>
<dbReference type="InterPro" id="IPR019476">
    <property type="entry name" value="T4SS_TraD_DNA-bd"/>
</dbReference>
<dbReference type="InterPro" id="IPR027417">
    <property type="entry name" value="P-loop_NTPase"/>
</dbReference>
<gene>
    <name evidence="2" type="ORF">A3K06_03470</name>
</gene>
<comment type="caution">
    <text evidence="2">The sequence shown here is derived from an EMBL/GenBank/DDBJ whole genome shotgun (WGS) entry which is preliminary data.</text>
</comment>
<dbReference type="PANTHER" id="PTHR30121:SF11">
    <property type="entry name" value="AAA+ ATPASE DOMAIN-CONTAINING PROTEIN"/>
    <property type="match status" value="1"/>
</dbReference>
<dbReference type="AlphaFoldDB" id="A0A1F5NE46"/>
<dbReference type="EMBL" id="MFEG01000024">
    <property type="protein sequence ID" value="OGE75834.1"/>
    <property type="molecule type" value="Genomic_DNA"/>
</dbReference>
<dbReference type="InterPro" id="IPR051162">
    <property type="entry name" value="T4SS_component"/>
</dbReference>
<name>A0A1F5NE46_9BACT</name>
<dbReference type="Pfam" id="PF10412">
    <property type="entry name" value="TrwB_AAD_bind"/>
    <property type="match status" value="1"/>
</dbReference>
<feature type="domain" description="Type IV secretion system coupling protein TraD DNA-binding" evidence="1">
    <location>
        <begin position="23"/>
        <end position="345"/>
    </location>
</feature>
<dbReference type="SUPFAM" id="SSF52540">
    <property type="entry name" value="P-loop containing nucleoside triphosphate hydrolases"/>
    <property type="match status" value="1"/>
</dbReference>
<evidence type="ECO:0000259" key="1">
    <source>
        <dbReference type="Pfam" id="PF10412"/>
    </source>
</evidence>
<organism evidence="2 3">
    <name type="scientific">Candidatus Doudnabacteria bacterium RIFCSPHIGHO2_01_52_17</name>
    <dbReference type="NCBI Taxonomy" id="1817820"/>
    <lineage>
        <taxon>Bacteria</taxon>
        <taxon>Candidatus Doudnaibacteriota</taxon>
    </lineage>
</organism>
<evidence type="ECO:0000313" key="2">
    <source>
        <dbReference type="EMBL" id="OGE75834.1"/>
    </source>
</evidence>
<evidence type="ECO:0000313" key="3">
    <source>
        <dbReference type="Proteomes" id="UP000176547"/>
    </source>
</evidence>
<reference evidence="2 3" key="1">
    <citation type="journal article" date="2016" name="Nat. Commun.">
        <title>Thousands of microbial genomes shed light on interconnected biogeochemical processes in an aquifer system.</title>
        <authorList>
            <person name="Anantharaman K."/>
            <person name="Brown C.T."/>
            <person name="Hug L.A."/>
            <person name="Sharon I."/>
            <person name="Castelle C.J."/>
            <person name="Probst A.J."/>
            <person name="Thomas B.C."/>
            <person name="Singh A."/>
            <person name="Wilkins M.J."/>
            <person name="Karaoz U."/>
            <person name="Brodie E.L."/>
            <person name="Williams K.H."/>
            <person name="Hubbard S.S."/>
            <person name="Banfield J.F."/>
        </authorList>
    </citation>
    <scope>NUCLEOTIDE SEQUENCE [LARGE SCALE GENOMIC DNA]</scope>
</reference>
<dbReference type="CDD" id="cd01127">
    <property type="entry name" value="TrwB_TraG_TraD_VirD4"/>
    <property type="match status" value="1"/>
</dbReference>
<accession>A0A1F5NE46</accession>
<proteinExistence type="predicted"/>
<dbReference type="PANTHER" id="PTHR30121">
    <property type="entry name" value="UNCHARACTERIZED PROTEIN YJGR-RELATED"/>
    <property type="match status" value="1"/>
</dbReference>
<sequence>MNLPTEGLLLGINTYRGVKTEIRMAREDRRRHMYVIGRTGTGKSEFLKGLARQDIMNGEGLAVVDPHGDLIDELLQYVPKERAEDVIIFEPFDLERPMGLNMLEVKSEEEKDFAVQEMIEIFYKLFPPEIIGPMFEHNMRNVMLTLMADRDYPGTIAEIPRMFTDPAFQRYKVAKVQDPVVRSFWEQEMAKTTDFHKSEMLGYLISKVGRFVENEMMRNIIGQPKSAFDFRAVMDEGKILLINLSKGKTGEVNSKLLGLIIVSKLQMAALSRADMPEGQRRDFYLYIDEFQNFVTDSLATILSEARKYHLSLTMAHQYISQLVHENNAKIRDAVFGNAGTVACFRIGVEDAEIMGKEFAPVFNEYDVINIDRFSAYVKLMTNGTASRPFSMQTMPPTKGQGMDLTSGIKKLSKLKYSRPRAEVETQIRERAQLGRVAESMTGAVERTA</sequence>
<dbReference type="Gene3D" id="3.40.50.300">
    <property type="entry name" value="P-loop containing nucleotide triphosphate hydrolases"/>
    <property type="match status" value="2"/>
</dbReference>
<dbReference type="Proteomes" id="UP000176547">
    <property type="component" value="Unassembled WGS sequence"/>
</dbReference>